<evidence type="ECO:0000256" key="11">
    <source>
        <dbReference type="ARBA" id="ARBA00023211"/>
    </source>
</evidence>
<keyword evidence="9" id="KW-0560">Oxidoreductase</keyword>
<dbReference type="GO" id="GO:0000287">
    <property type="term" value="F:magnesium ion binding"/>
    <property type="evidence" value="ECO:0007669"/>
    <property type="project" value="InterPro"/>
</dbReference>
<dbReference type="STRING" id="272844.PAB2424"/>
<name>Q9UZ05_PYRAB</name>
<comment type="cofactor">
    <cofactor evidence="1">
        <name>Mn(2+)</name>
        <dbReference type="ChEBI" id="CHEBI:29035"/>
    </cofactor>
</comment>
<reference evidence="14" key="3">
    <citation type="journal article" date="2001" name="Genome Res.">
        <title>Genome evolution at the genus level: comparison of three complete genomes of hyperthermophilic archaea.</title>
        <authorList>
            <person name="Lecompte O."/>
            <person name="Ripp R."/>
            <person name="Puzos-Barbe V."/>
            <person name="Duprat S."/>
            <person name="Heilig R."/>
            <person name="Dietrich J."/>
            <person name="Thierry J.C."/>
            <person name="Poch O."/>
        </authorList>
    </citation>
    <scope>NUCLEOTIDE SEQUENCE</scope>
    <source>
        <strain evidence="14">Orsay</strain>
    </source>
</reference>
<evidence type="ECO:0000259" key="13">
    <source>
        <dbReference type="SMART" id="SM01329"/>
    </source>
</evidence>
<dbReference type="SUPFAM" id="SSF53659">
    <property type="entry name" value="Isocitrate/Isopropylmalate dehydrogenase-like"/>
    <property type="match status" value="1"/>
</dbReference>
<dbReference type="InterPro" id="IPR050501">
    <property type="entry name" value="ICDH/IPMDH"/>
</dbReference>
<reference evidence="15 17" key="5">
    <citation type="journal article" date="2012" name="Curr. Microbiol.">
        <title>Re-annotation of two hyperthermophilic archaea Pyrococcus abyssi GE5 and Pyrococcus furiosus DSM 3638.</title>
        <authorList>
            <person name="Gao J."/>
            <person name="Wang J."/>
        </authorList>
    </citation>
    <scope>GENOME REANNOTATION</scope>
    <source>
        <strain evidence="15">GE5</strain>
        <strain evidence="17">GE5 / Orsay</strain>
    </source>
</reference>
<dbReference type="Pfam" id="PF00180">
    <property type="entry name" value="Iso_dh"/>
    <property type="match status" value="1"/>
</dbReference>
<dbReference type="PROSITE" id="PS00470">
    <property type="entry name" value="IDH_IMDH"/>
    <property type="match status" value="1"/>
</dbReference>
<feature type="domain" description="Isopropylmalate dehydrogenase-like" evidence="13">
    <location>
        <begin position="4"/>
        <end position="341"/>
    </location>
</feature>
<keyword evidence="12" id="KW-0100">Branched-chain amino acid biosynthesis</keyword>
<proteinExistence type="predicted"/>
<evidence type="ECO:0000313" key="16">
    <source>
        <dbReference type="Proteomes" id="UP000000810"/>
    </source>
</evidence>
<dbReference type="EMBL" id="HE613800">
    <property type="protein sequence ID" value="CCE70795.1"/>
    <property type="molecule type" value="Genomic_DNA"/>
</dbReference>
<protein>
    <recommendedName>
        <fullName evidence="4">3-isopropylmalate dehydrogenase</fullName>
        <ecNumber evidence="4">1.1.1.85</ecNumber>
    </recommendedName>
</protein>
<dbReference type="FunFam" id="3.40.718.10:FF:000006">
    <property type="entry name" value="3-isopropylmalate dehydrogenase"/>
    <property type="match status" value="1"/>
</dbReference>
<keyword evidence="8" id="KW-0460">Magnesium</keyword>
<comment type="cofactor">
    <cofactor evidence="2">
        <name>Mg(2+)</name>
        <dbReference type="ChEBI" id="CHEBI:18420"/>
    </cofactor>
</comment>
<evidence type="ECO:0000256" key="1">
    <source>
        <dbReference type="ARBA" id="ARBA00001936"/>
    </source>
</evidence>
<keyword evidence="6" id="KW-0028">Amino-acid biosynthesis</keyword>
<dbReference type="PANTHER" id="PTHR43275">
    <property type="entry name" value="D-MALATE DEHYDROGENASE [DECARBOXYLATING]"/>
    <property type="match status" value="1"/>
</dbReference>
<dbReference type="HOGENOM" id="CLU_031953_0_1_2"/>
<dbReference type="Proteomes" id="UP000000810">
    <property type="component" value="Chromosome"/>
</dbReference>
<dbReference type="NCBIfam" id="NF002898">
    <property type="entry name" value="PRK03437.1"/>
    <property type="match status" value="1"/>
</dbReference>
<keyword evidence="16" id="KW-1185">Reference proteome</keyword>
<dbReference type="GO" id="GO:0051287">
    <property type="term" value="F:NAD binding"/>
    <property type="evidence" value="ECO:0007669"/>
    <property type="project" value="InterPro"/>
</dbReference>
<dbReference type="KEGG" id="pab:PAB2424"/>
<dbReference type="GO" id="GO:0003862">
    <property type="term" value="F:3-isopropylmalate dehydrogenase activity"/>
    <property type="evidence" value="ECO:0007669"/>
    <property type="project" value="UniProtKB-EC"/>
</dbReference>
<organism evidence="14 16">
    <name type="scientific">Pyrococcus abyssi (strain GE5 / Orsay)</name>
    <dbReference type="NCBI Taxonomy" id="272844"/>
    <lineage>
        <taxon>Archaea</taxon>
        <taxon>Methanobacteriati</taxon>
        <taxon>Methanobacteriota</taxon>
        <taxon>Thermococci</taxon>
        <taxon>Thermococcales</taxon>
        <taxon>Thermococcaceae</taxon>
        <taxon>Pyrococcus</taxon>
    </lineage>
</organism>
<evidence type="ECO:0000313" key="17">
    <source>
        <dbReference type="Proteomes" id="UP000009139"/>
    </source>
</evidence>
<dbReference type="PANTHER" id="PTHR43275:SF1">
    <property type="entry name" value="D-MALATE DEHYDROGENASE [DECARBOXYLATING]"/>
    <property type="match status" value="1"/>
</dbReference>
<evidence type="ECO:0000256" key="12">
    <source>
        <dbReference type="ARBA" id="ARBA00023304"/>
    </source>
</evidence>
<evidence type="ECO:0000313" key="15">
    <source>
        <dbReference type="EMBL" id="CCE70795.1"/>
    </source>
</evidence>
<dbReference type="GO" id="GO:0009098">
    <property type="term" value="P:L-leucine biosynthetic process"/>
    <property type="evidence" value="ECO:0007669"/>
    <property type="project" value="UniProtKB-KW"/>
</dbReference>
<dbReference type="AlphaFoldDB" id="Q9UZ05"/>
<evidence type="ECO:0000256" key="5">
    <source>
        <dbReference type="ARBA" id="ARBA00022430"/>
    </source>
</evidence>
<dbReference type="InterPro" id="IPR024084">
    <property type="entry name" value="IsoPropMal-DH-like_dom"/>
</dbReference>
<evidence type="ECO:0000256" key="7">
    <source>
        <dbReference type="ARBA" id="ARBA00022723"/>
    </source>
</evidence>
<dbReference type="InterPro" id="IPR019818">
    <property type="entry name" value="IsoCit/isopropylmalate_DH_CS"/>
</dbReference>
<accession>Q9UZ05</accession>
<dbReference type="OrthoDB" id="6813at2157"/>
<evidence type="ECO:0000256" key="4">
    <source>
        <dbReference type="ARBA" id="ARBA00013101"/>
    </source>
</evidence>
<dbReference type="Gene3D" id="3.40.718.10">
    <property type="entry name" value="Isopropylmalate Dehydrogenase"/>
    <property type="match status" value="1"/>
</dbReference>
<dbReference type="Proteomes" id="UP000009139">
    <property type="component" value="Chromosome"/>
</dbReference>
<keyword evidence="10" id="KW-0520">NAD</keyword>
<reference evidence="14 16" key="4">
    <citation type="journal article" date="2003" name="Mol. Microbiol.">
        <title>An integrated analysis of the genome of the hyperthermophilic archaeon Pyrococcus abyssi.</title>
        <authorList>
            <person name="Cohen G."/>
            <person name="Barbe V."/>
            <person name="Flament D."/>
            <person name="Galperin M."/>
            <person name="Heilig R."/>
            <person name="Ripp R."/>
            <person name="Lecompte O."/>
            <person name="Prieur D."/>
            <person name="Poch O."/>
            <person name="Quellerou J."/>
            <person name="Thierry J.C."/>
            <person name="Van der Oost J."/>
            <person name="Weissenbach J."/>
            <person name="Zivanovic Y."/>
            <person name="Forterre P."/>
        </authorList>
    </citation>
    <scope>NUCLEOTIDE SEQUENCE [LARGE SCALE GENOMIC DNA]</scope>
    <source>
        <strain evidence="16">GE5 / Orsay</strain>
        <strain evidence="14">Orsay</strain>
    </source>
</reference>
<evidence type="ECO:0000256" key="6">
    <source>
        <dbReference type="ARBA" id="ARBA00022605"/>
    </source>
</evidence>
<gene>
    <name evidence="14" type="primary">leuB-1</name>
    <name evidence="14" type="ORF">PAB2424</name>
</gene>
<evidence type="ECO:0000256" key="9">
    <source>
        <dbReference type="ARBA" id="ARBA00023002"/>
    </source>
</evidence>
<sequence length="354" mass="39729">MKLRIAVIPGDGIGKEVVAEGLKVLKKLEELSRVSFEFKEYPFGAEHYLKTGETLPDWAIEEFKKFDAIYFGAIGDPRVKPGILERGILLKMRFELDLYVNLRPVKLYHPRLTPLKGKNKIDIVFVRENTEGLYAGAGGFLRKGTPQEIAVQEMINTRFGVERVIRFAFEYAKRSGRKKVTLVDKANVLTYAHDLWERVFAEVSQEYDLETDHYYVDAMAMKMIRSPESFDVVVTPNMFGDILTDLGAEIVGGLGIAASGNINPETTGMFEPVHGSAPDIAGKRIANPLAAILSASMMLEYLNLEKESKWIEEAVKRAIAENKVTPDMNGNLKTYEVGDWVVKFLEVVANEEEG</sequence>
<dbReference type="eggNOG" id="arCOG01163">
    <property type="taxonomic scope" value="Archaea"/>
</dbReference>
<dbReference type="EC" id="1.1.1.85" evidence="4"/>
<dbReference type="RefSeq" id="WP_010868467.1">
    <property type="nucleotide sequence ID" value="NC_000868.1"/>
</dbReference>
<evidence type="ECO:0000256" key="3">
    <source>
        <dbReference type="ARBA" id="ARBA00011738"/>
    </source>
</evidence>
<keyword evidence="7" id="KW-0479">Metal-binding</keyword>
<evidence type="ECO:0000313" key="14">
    <source>
        <dbReference type="EMBL" id="CAB50257.1"/>
    </source>
</evidence>
<evidence type="ECO:0000256" key="10">
    <source>
        <dbReference type="ARBA" id="ARBA00023027"/>
    </source>
</evidence>
<keyword evidence="11" id="KW-0464">Manganese</keyword>
<dbReference type="PATRIC" id="fig|272844.11.peg.1438"/>
<dbReference type="PIR" id="D75045">
    <property type="entry name" value="D75045"/>
</dbReference>
<dbReference type="EMBL" id="AJ248287">
    <property type="protein sequence ID" value="CAB50257.1"/>
    <property type="molecule type" value="Genomic_DNA"/>
</dbReference>
<dbReference type="SMART" id="SM01329">
    <property type="entry name" value="Iso_dh"/>
    <property type="match status" value="1"/>
</dbReference>
<keyword evidence="5" id="KW-0432">Leucine biosynthesis</keyword>
<reference evidence="14" key="1">
    <citation type="submission" date="1999-07" db="EMBL/GenBank/DDBJ databases">
        <authorList>
            <person name="Genoscope"/>
        </authorList>
    </citation>
    <scope>NUCLEOTIDE SEQUENCE</scope>
    <source>
        <strain evidence="14">Orsay</strain>
    </source>
</reference>
<reference evidence="14" key="2">
    <citation type="journal article" date="2000" name="J. Mol. Biol.">
        <title>Archaeal homologs of eukaryotic methylation guide small nucleolar RNAs: lessons from the Pyrococcus genomes.</title>
        <authorList>
            <person name="Gaspin C."/>
            <person name="Cavaille J."/>
            <person name="Erauso G."/>
        </authorList>
    </citation>
    <scope>NUCLEOTIDE SEQUENCE</scope>
    <source>
        <strain evidence="14">Orsay</strain>
    </source>
</reference>
<comment type="subunit">
    <text evidence="3">Homodimer.</text>
</comment>
<evidence type="ECO:0000256" key="8">
    <source>
        <dbReference type="ARBA" id="ARBA00022842"/>
    </source>
</evidence>
<evidence type="ECO:0000256" key="2">
    <source>
        <dbReference type="ARBA" id="ARBA00001946"/>
    </source>
</evidence>